<gene>
    <name evidence="1" type="ORF">CGL51_08530</name>
    <name evidence="2" type="ORF">CGL52_10555</name>
</gene>
<organism evidence="1 4">
    <name type="scientific">Pyrobaculum aerophilum</name>
    <dbReference type="NCBI Taxonomy" id="13773"/>
    <lineage>
        <taxon>Archaea</taxon>
        <taxon>Thermoproteota</taxon>
        <taxon>Thermoprotei</taxon>
        <taxon>Thermoproteales</taxon>
        <taxon>Thermoproteaceae</taxon>
        <taxon>Pyrobaculum</taxon>
    </lineage>
</organism>
<proteinExistence type="predicted"/>
<reference evidence="3 4" key="1">
    <citation type="submission" date="2017-07" db="EMBL/GenBank/DDBJ databases">
        <title>Draft genome sequence of aerobic hyperthermophilic archaea, Pyrobaculum aerophilum YKB31 and YKB32.</title>
        <authorList>
            <person name="Mochizuki T."/>
            <person name="Berliner A.J."/>
            <person name="Yoshida-Takashima Y."/>
            <person name="Takaki Y."/>
            <person name="Nunoura T."/>
            <person name="Takai K."/>
        </authorList>
    </citation>
    <scope>NUCLEOTIDE SEQUENCE [LARGE SCALE GENOMIC DNA]</scope>
    <source>
        <strain evidence="1 4">YKB31</strain>
        <strain evidence="2 3">YKB32</strain>
    </source>
</reference>
<dbReference type="EMBL" id="NMUF01000035">
    <property type="protein sequence ID" value="RFA96731.1"/>
    <property type="molecule type" value="Genomic_DNA"/>
</dbReference>
<dbReference type="RefSeq" id="WP_116421416.1">
    <property type="nucleotide sequence ID" value="NZ_NMUE01000027.1"/>
</dbReference>
<sequence length="120" mass="14009">MDLSALGSEVIKALRGECNAVTERWGLTRHCKPSQLARFLWRCLEVYSRPEDIAAVLIGLCFVREWEGEECARVFAGELTDDEKKALYWYYHTVHPLCIPYAADIRRLKELAEFYVVEYF</sequence>
<evidence type="ECO:0000313" key="3">
    <source>
        <dbReference type="Proteomes" id="UP000256877"/>
    </source>
</evidence>
<evidence type="ECO:0000313" key="2">
    <source>
        <dbReference type="EMBL" id="RFA96731.1"/>
    </source>
</evidence>
<name>A0A371QXF8_9CREN</name>
<accession>A0A371QXF8</accession>
<dbReference type="Proteomes" id="UP000257123">
    <property type="component" value="Unassembled WGS sequence"/>
</dbReference>
<comment type="caution">
    <text evidence="1">The sequence shown here is derived from an EMBL/GenBank/DDBJ whole genome shotgun (WGS) entry which is preliminary data.</text>
</comment>
<evidence type="ECO:0000313" key="1">
    <source>
        <dbReference type="EMBL" id="RFA95019.1"/>
    </source>
</evidence>
<evidence type="ECO:0000313" key="4">
    <source>
        <dbReference type="Proteomes" id="UP000257123"/>
    </source>
</evidence>
<protein>
    <submittedName>
        <fullName evidence="1">Uncharacterized protein</fullName>
    </submittedName>
</protein>
<dbReference type="EMBL" id="NMUE01000027">
    <property type="protein sequence ID" value="RFA95019.1"/>
    <property type="molecule type" value="Genomic_DNA"/>
</dbReference>
<dbReference type="Proteomes" id="UP000256877">
    <property type="component" value="Unassembled WGS sequence"/>
</dbReference>
<dbReference type="AlphaFoldDB" id="A0A371QXF8"/>